<keyword evidence="2" id="KW-1185">Reference proteome</keyword>
<reference evidence="2" key="1">
    <citation type="submission" date="2017-06" db="EMBL/GenBank/DDBJ databases">
        <authorList>
            <person name="Varghese N."/>
            <person name="Submissions S."/>
        </authorList>
    </citation>
    <scope>NUCLEOTIDE SEQUENCE [LARGE SCALE GENOMIC DNA]</scope>
    <source>
        <strain evidence="2">DSM 137</strain>
    </source>
</reference>
<organism evidence="1 2">
    <name type="scientific">Rhodoblastus acidophilus</name>
    <name type="common">Rhodopseudomonas acidophila</name>
    <dbReference type="NCBI Taxonomy" id="1074"/>
    <lineage>
        <taxon>Bacteria</taxon>
        <taxon>Pseudomonadati</taxon>
        <taxon>Pseudomonadota</taxon>
        <taxon>Alphaproteobacteria</taxon>
        <taxon>Hyphomicrobiales</taxon>
        <taxon>Rhodoblastaceae</taxon>
        <taxon>Rhodoblastus</taxon>
    </lineage>
</organism>
<dbReference type="Proteomes" id="UP000198418">
    <property type="component" value="Unassembled WGS sequence"/>
</dbReference>
<accession>A0A212SCV8</accession>
<gene>
    <name evidence="1" type="ORF">SAMN06265338_1261</name>
</gene>
<evidence type="ECO:0000313" key="1">
    <source>
        <dbReference type="EMBL" id="SNB83308.1"/>
    </source>
</evidence>
<proteinExistence type="predicted"/>
<evidence type="ECO:0008006" key="3">
    <source>
        <dbReference type="Google" id="ProtNLM"/>
    </source>
</evidence>
<evidence type="ECO:0000313" key="2">
    <source>
        <dbReference type="Proteomes" id="UP000198418"/>
    </source>
</evidence>
<name>A0A212SCV8_RHOAC</name>
<sequence length="233" mass="26522">MKMSSHAVRAQRVEPRASLDDFPTPCWGTRALVEEVLAQTDIGVPEGRVCEPASNRGYMSRTLKEYWPDVTTSDIFDYRADPETIDPQDFVADFLAPGDTPAASAEIVISNPPFTAAAAFIARALALPDWRLVAMLTRSSFVEGETRYQTLFADRPPHFVCLFVQRLPILRSKVRKWQPTLTTSGLKRRQTTATSYSWLVWWRDAPANWGDPRFRFIPPCRDRLERPGDYPDE</sequence>
<protein>
    <recommendedName>
        <fullName evidence="3">Methyltransferase</fullName>
    </recommendedName>
</protein>
<dbReference type="SUPFAM" id="SSF53335">
    <property type="entry name" value="S-adenosyl-L-methionine-dependent methyltransferases"/>
    <property type="match status" value="1"/>
</dbReference>
<dbReference type="AlphaFoldDB" id="A0A212SCV8"/>
<dbReference type="EMBL" id="FYDG01000026">
    <property type="protein sequence ID" value="SNB83308.1"/>
    <property type="molecule type" value="Genomic_DNA"/>
</dbReference>
<dbReference type="InterPro" id="IPR029063">
    <property type="entry name" value="SAM-dependent_MTases_sf"/>
</dbReference>